<organism evidence="2 3">
    <name type="scientific">Coptis chinensis</name>
    <dbReference type="NCBI Taxonomy" id="261450"/>
    <lineage>
        <taxon>Eukaryota</taxon>
        <taxon>Viridiplantae</taxon>
        <taxon>Streptophyta</taxon>
        <taxon>Embryophyta</taxon>
        <taxon>Tracheophyta</taxon>
        <taxon>Spermatophyta</taxon>
        <taxon>Magnoliopsida</taxon>
        <taxon>Ranunculales</taxon>
        <taxon>Ranunculaceae</taxon>
        <taxon>Coptidoideae</taxon>
        <taxon>Coptis</taxon>
    </lineage>
</organism>
<gene>
    <name evidence="2" type="ORF">IFM89_024497</name>
</gene>
<dbReference type="OrthoDB" id="361693at2759"/>
<sequence>MPKFVEKLEAKNDAEAEVVSEMEKEVFNLDEKLQAMRSDPSDKEKLEKEKAMLEEDIRKIHVLIDGFKCNIMELEKGLERMEKELEMKNSENQRICEENMELKKLLEGYEEIIHLRQKLLSHLREENNKITLQLAVLISKIARVDYPREWPELFSVLAQQLQSADVLTSHRIFMVLYRTLKELSSKRLTLDQRNFAEISSHLFQFSWQLWQNDWQAILSAFSALTQSFASNAPVEHQDDLYLTCERWLFCLKVVRQLIISGFQSDAKSMQEARPVKEGRHPYSFGDECVLRPVMDFSLARITNPEQEIESFEQFQIQCMIMVKTILECKEYKPSLIGCVINENGVSREQMKKVAVCDVLASLLPGDRVVFLLKIGDDLQCKLNSKGSKPADILGVDDISLLKNTLIAFADDLNKSSMAKLEEFISLQQQSQDKDSKLKEKRSHLTKFLSRIDAGSIKELYKACHLLIVISIVSIIYNRLLAGLQDLIKKNDEEIQKCAHELLMLVDSVSKYKESMESTLLNIRRDVSETAEAITNVYKGSLAAELVNVDALVGVTPIYDWQFPKDMPI</sequence>
<proteinExistence type="predicted"/>
<dbReference type="Proteomes" id="UP000631114">
    <property type="component" value="Unassembled WGS sequence"/>
</dbReference>
<dbReference type="Gene3D" id="1.25.10.10">
    <property type="entry name" value="Leucine-rich Repeat Variant"/>
    <property type="match status" value="1"/>
</dbReference>
<dbReference type="InterPro" id="IPR016024">
    <property type="entry name" value="ARM-type_fold"/>
</dbReference>
<feature type="coiled-coil region" evidence="1">
    <location>
        <begin position="5"/>
        <end position="112"/>
    </location>
</feature>
<evidence type="ECO:0000313" key="3">
    <source>
        <dbReference type="Proteomes" id="UP000631114"/>
    </source>
</evidence>
<reference evidence="2 3" key="1">
    <citation type="submission" date="2020-10" db="EMBL/GenBank/DDBJ databases">
        <title>The Coptis chinensis genome and diversification of protoberbering-type alkaloids.</title>
        <authorList>
            <person name="Wang B."/>
            <person name="Shu S."/>
            <person name="Song C."/>
            <person name="Liu Y."/>
        </authorList>
    </citation>
    <scope>NUCLEOTIDE SEQUENCE [LARGE SCALE GENOMIC DNA]</scope>
    <source>
        <strain evidence="2">HL-2020</strain>
        <tissue evidence="2">Leaf</tissue>
    </source>
</reference>
<evidence type="ECO:0000313" key="2">
    <source>
        <dbReference type="EMBL" id="KAF9593680.1"/>
    </source>
</evidence>
<protein>
    <submittedName>
        <fullName evidence="2">Uncharacterized protein</fullName>
    </submittedName>
</protein>
<keyword evidence="1" id="KW-0175">Coiled coil</keyword>
<evidence type="ECO:0000256" key="1">
    <source>
        <dbReference type="SAM" id="Coils"/>
    </source>
</evidence>
<accession>A0A835LGB8</accession>
<dbReference type="PANTHER" id="PTHR46681">
    <property type="entry name" value="KINETOCHORE PROTEIN NDC80 HOMOLOG"/>
    <property type="match status" value="1"/>
</dbReference>
<dbReference type="InterPro" id="IPR011989">
    <property type="entry name" value="ARM-like"/>
</dbReference>
<dbReference type="PANTHER" id="PTHR46681:SF1">
    <property type="entry name" value="KINETOCHORE PROTEIN NDC80 HOMOLOG"/>
    <property type="match status" value="1"/>
</dbReference>
<dbReference type="EMBL" id="JADFTS010000008">
    <property type="protein sequence ID" value="KAF9593680.1"/>
    <property type="molecule type" value="Genomic_DNA"/>
</dbReference>
<keyword evidence="3" id="KW-1185">Reference proteome</keyword>
<dbReference type="SUPFAM" id="SSF48371">
    <property type="entry name" value="ARM repeat"/>
    <property type="match status" value="1"/>
</dbReference>
<dbReference type="AlphaFoldDB" id="A0A835LGB8"/>
<comment type="caution">
    <text evidence="2">The sequence shown here is derived from an EMBL/GenBank/DDBJ whole genome shotgun (WGS) entry which is preliminary data.</text>
</comment>
<dbReference type="InterPro" id="IPR055307">
    <property type="entry name" value="NDC80_plants"/>
</dbReference>
<name>A0A835LGB8_9MAGN</name>